<proteinExistence type="predicted"/>
<dbReference type="Proteomes" id="UP001143474">
    <property type="component" value="Unassembled WGS sequence"/>
</dbReference>
<gene>
    <name evidence="1" type="ORF">GCM10017600_40120</name>
</gene>
<reference evidence="1" key="2">
    <citation type="submission" date="2023-01" db="EMBL/GenBank/DDBJ databases">
        <authorList>
            <person name="Sun Q."/>
            <person name="Evtushenko L."/>
        </authorList>
    </citation>
    <scope>NUCLEOTIDE SEQUENCE</scope>
    <source>
        <strain evidence="1">VKM Ac-2007</strain>
    </source>
</reference>
<accession>A0A9W6I225</accession>
<comment type="caution">
    <text evidence="1">The sequence shown here is derived from an EMBL/GenBank/DDBJ whole genome shotgun (WGS) entry which is preliminary data.</text>
</comment>
<dbReference type="AlphaFoldDB" id="A0A9W6I225"/>
<sequence length="83" mass="8751">MEGLGRLRREGAVPGDVPEFVVGLGTSGCQCLIHSTFPNADRGPGAMMRRGPTRFNTIYRPWGRFTASALAAPKGEGAGIAYA</sequence>
<name>A0A9W6I225_9ACTN</name>
<keyword evidence="2" id="KW-1185">Reference proteome</keyword>
<protein>
    <submittedName>
        <fullName evidence="1">Uncharacterized protein</fullName>
    </submittedName>
</protein>
<evidence type="ECO:0000313" key="1">
    <source>
        <dbReference type="EMBL" id="GLK10606.1"/>
    </source>
</evidence>
<reference evidence="1" key="1">
    <citation type="journal article" date="2014" name="Int. J. Syst. Evol. Microbiol.">
        <title>Complete genome sequence of Corynebacterium casei LMG S-19264T (=DSM 44701T), isolated from a smear-ripened cheese.</title>
        <authorList>
            <consortium name="US DOE Joint Genome Institute (JGI-PGF)"/>
            <person name="Walter F."/>
            <person name="Albersmeier A."/>
            <person name="Kalinowski J."/>
            <person name="Ruckert C."/>
        </authorList>
    </citation>
    <scope>NUCLEOTIDE SEQUENCE</scope>
    <source>
        <strain evidence="1">VKM Ac-2007</strain>
    </source>
</reference>
<evidence type="ECO:0000313" key="2">
    <source>
        <dbReference type="Proteomes" id="UP001143474"/>
    </source>
</evidence>
<organism evidence="1 2">
    <name type="scientific">Streptosporangium carneum</name>
    <dbReference type="NCBI Taxonomy" id="47481"/>
    <lineage>
        <taxon>Bacteria</taxon>
        <taxon>Bacillati</taxon>
        <taxon>Actinomycetota</taxon>
        <taxon>Actinomycetes</taxon>
        <taxon>Streptosporangiales</taxon>
        <taxon>Streptosporangiaceae</taxon>
        <taxon>Streptosporangium</taxon>
    </lineage>
</organism>
<dbReference type="EMBL" id="BSEV01000008">
    <property type="protein sequence ID" value="GLK10606.1"/>
    <property type="molecule type" value="Genomic_DNA"/>
</dbReference>